<proteinExistence type="predicted"/>
<comment type="caution">
    <text evidence="1">The sequence shown here is derived from an EMBL/GenBank/DDBJ whole genome shotgun (WGS) entry which is preliminary data.</text>
</comment>
<evidence type="ECO:0000313" key="1">
    <source>
        <dbReference type="EMBL" id="MCF7560266.1"/>
    </source>
</evidence>
<sequence>MVALLIPATVKFTHVFSHHEHKVCLGEKSTHIHEVDFDCEFHKFQVNKNFTFNSSYSAIYSPIEQSTEIVSQYFFLSEFQHLHFALRGPPTLI</sequence>
<protein>
    <submittedName>
        <fullName evidence="1">Uncharacterized protein</fullName>
    </submittedName>
</protein>
<name>A0ABS9IHM6_9FLAO</name>
<dbReference type="RefSeq" id="WP_237230948.1">
    <property type="nucleotide sequence ID" value="NZ_JAKKDV010000002.1"/>
</dbReference>
<dbReference type="Proteomes" id="UP001200022">
    <property type="component" value="Unassembled WGS sequence"/>
</dbReference>
<reference evidence="1 2" key="1">
    <citation type="submission" date="2022-01" db="EMBL/GenBank/DDBJ databases">
        <title>Draft genome sequence of Sabulilitoribacter multivorans KCTC 32326.</title>
        <authorList>
            <person name="Oh J.-S."/>
        </authorList>
    </citation>
    <scope>NUCLEOTIDE SEQUENCE [LARGE SCALE GENOMIC DNA]</scope>
    <source>
        <strain evidence="1 2">M-M16</strain>
    </source>
</reference>
<gene>
    <name evidence="1" type="ORF">L3X39_06405</name>
</gene>
<dbReference type="EMBL" id="JAKKDV010000002">
    <property type="protein sequence ID" value="MCF7560266.1"/>
    <property type="molecule type" value="Genomic_DNA"/>
</dbReference>
<organism evidence="1 2">
    <name type="scientific">Flaviramulus multivorans</name>
    <dbReference type="NCBI Taxonomy" id="1304750"/>
    <lineage>
        <taxon>Bacteria</taxon>
        <taxon>Pseudomonadati</taxon>
        <taxon>Bacteroidota</taxon>
        <taxon>Flavobacteriia</taxon>
        <taxon>Flavobacteriales</taxon>
        <taxon>Flavobacteriaceae</taxon>
        <taxon>Flaviramulus</taxon>
    </lineage>
</organism>
<accession>A0ABS9IHM6</accession>
<keyword evidence="2" id="KW-1185">Reference proteome</keyword>
<evidence type="ECO:0000313" key="2">
    <source>
        <dbReference type="Proteomes" id="UP001200022"/>
    </source>
</evidence>